<organism evidence="5 6">
    <name type="scientific">Pseudozyma hubeiensis (strain SY62)</name>
    <name type="common">Yeast</name>
    <dbReference type="NCBI Taxonomy" id="1305764"/>
    <lineage>
        <taxon>Eukaryota</taxon>
        <taxon>Fungi</taxon>
        <taxon>Dikarya</taxon>
        <taxon>Basidiomycota</taxon>
        <taxon>Ustilaginomycotina</taxon>
        <taxon>Ustilaginomycetes</taxon>
        <taxon>Ustilaginales</taxon>
        <taxon>Ustilaginaceae</taxon>
        <taxon>Pseudozyma</taxon>
    </lineage>
</organism>
<feature type="compositionally biased region" description="Low complexity" evidence="3">
    <location>
        <begin position="122"/>
        <end position="138"/>
    </location>
</feature>
<feature type="compositionally biased region" description="Polar residues" evidence="3">
    <location>
        <begin position="539"/>
        <end position="559"/>
    </location>
</feature>
<accession>R9PGP3</accession>
<feature type="compositionally biased region" description="Low complexity" evidence="3">
    <location>
        <begin position="775"/>
        <end position="789"/>
    </location>
</feature>
<keyword evidence="6" id="KW-1185">Reference proteome</keyword>
<dbReference type="RefSeq" id="XP_012190852.1">
    <property type="nucleotide sequence ID" value="XM_012335462.1"/>
</dbReference>
<feature type="compositionally biased region" description="Polar residues" evidence="3">
    <location>
        <begin position="149"/>
        <end position="160"/>
    </location>
</feature>
<dbReference type="OrthoDB" id="340227at2759"/>
<evidence type="ECO:0000256" key="2">
    <source>
        <dbReference type="PROSITE-ProRule" id="PRU00332"/>
    </source>
</evidence>
<dbReference type="PROSITE" id="PS50961">
    <property type="entry name" value="HTH_LA"/>
    <property type="match status" value="1"/>
</dbReference>
<feature type="region of interest" description="Disordered" evidence="3">
    <location>
        <begin position="62"/>
        <end position="381"/>
    </location>
</feature>
<feature type="compositionally biased region" description="Polar residues" evidence="3">
    <location>
        <begin position="338"/>
        <end position="372"/>
    </location>
</feature>
<feature type="compositionally biased region" description="Basic and acidic residues" evidence="3">
    <location>
        <begin position="728"/>
        <end position="751"/>
    </location>
</feature>
<dbReference type="CDD" id="cd07323">
    <property type="entry name" value="LAM"/>
    <property type="match status" value="1"/>
</dbReference>
<feature type="compositionally biased region" description="Basic and acidic residues" evidence="3">
    <location>
        <begin position="8"/>
        <end position="27"/>
    </location>
</feature>
<proteinExistence type="predicted"/>
<feature type="compositionally biased region" description="Polar residues" evidence="3">
    <location>
        <begin position="516"/>
        <end position="530"/>
    </location>
</feature>
<feature type="compositionally biased region" description="Low complexity" evidence="3">
    <location>
        <begin position="701"/>
        <end position="710"/>
    </location>
</feature>
<keyword evidence="1 2" id="KW-0694">RNA-binding</keyword>
<evidence type="ECO:0000256" key="3">
    <source>
        <dbReference type="SAM" id="MobiDB-lite"/>
    </source>
</evidence>
<evidence type="ECO:0000259" key="4">
    <source>
        <dbReference type="PROSITE" id="PS50961"/>
    </source>
</evidence>
<sequence length="1091" mass="112369">MQGVKATSSDKIDQGILLDPHRQEDRISVGPNQHRRLTLKNEPLAELRTAFSCKAQLSYADRLRQASKSNPTPKQEPAQTPSGFATRAVQQNATKAAPTSASTSLSAAASQPRRLSNASLTGAAPASGSAARAAAGPSEVKSGGAAEDASSTTQASSGPTVNVWETRRKQLAEREAEKERERRAGPSPQKQAASPAAATPNAGSASHKSGQNPAGPKKANERHSKGSSTSSQSDRKAVKSGNQASSRAPNSASISSTSTRATTSLPTAPVSNSSSATLPKSLPTASRIEAAEARPAEGAQPANKEAQHSAPAQAAQVPSSSSKVHTTETDAKFKGTKDPSTQNQDVDTSSRSQTAVAQVSPSEVPSVETGSVPTAVPEEIPGSPATVASAIEEVLKNGGAHGAQTEDDDAWLARIHLLNGGQNMPNFGGFGANGVPALNEEAESQAAKKAERAVAAAWGAGKSVWNKSHQSSQQPSAPNDSKETNVASSAGADVQDEAAGTARDDSDVKDKEADILSTNAAASNGIPSKSTEVRGQETPKGTTSGEKTNDADASSSKRLTSPKPGAPAQPPKSGKRAAKSKVAGLPSFEDVNNWPSPLDAGKKPADKTKAAAAGSGDADKAEQNKAGQSKTPKSLYETLDELQVRLAPGVNPQPSGSVAGARKGKQQWVPILPEITHTSAPASGGKPNRPASDARTPKAGQKQQHSQQQQQRKEGNRSGQAQQSSQTGKKDGGQKQKVARGEGRALARDGTADAAAGAKAGELQSGSGKIGGGVKSNAASQGQAASVQQTNKAEQTQAIASDESEPAGAEPQPTASSATSPSALDSSSKHPQPQQSTRTNVRPQPNGTSTSSLQPHPNGARPSKSSASSGAGTPATNRSSPRGSVVSSPKAHPLPRPAPQPTQDLSTPYAAPTPPMYYGPSGVATPMLSTSQPAPYPSWLPYNNAHTRPFLFDSTAQTGASLPSGVLGQLLAQIEFYFSQRNLEGDFFLRQKMDEEGWVEIGVVTGFKRVKGIVGEGDEGGMVRDALGWSKVLDVDAGRGRVRRRYGWELYTMKASGGGEDAADARGKDDEEDDEALGVVSASGFGGKLEV</sequence>
<feature type="region of interest" description="Disordered" evidence="3">
    <location>
        <begin position="461"/>
        <end position="913"/>
    </location>
</feature>
<feature type="compositionally biased region" description="Basic and acidic residues" evidence="3">
    <location>
        <begin position="325"/>
        <end position="337"/>
    </location>
</feature>
<dbReference type="GeneID" id="24110131"/>
<evidence type="ECO:0000256" key="1">
    <source>
        <dbReference type="ARBA" id="ARBA00022884"/>
    </source>
</evidence>
<feature type="region of interest" description="Disordered" evidence="3">
    <location>
        <begin position="1057"/>
        <end position="1077"/>
    </location>
</feature>
<feature type="compositionally biased region" description="Polar residues" evidence="3">
    <location>
        <begin position="465"/>
        <end position="488"/>
    </location>
</feature>
<dbReference type="AlphaFoldDB" id="R9PGP3"/>
<feature type="domain" description="HTH La-type RNA-binding" evidence="4">
    <location>
        <begin position="960"/>
        <end position="1052"/>
    </location>
</feature>
<feature type="compositionally biased region" description="Low complexity" evidence="3">
    <location>
        <begin position="813"/>
        <end position="826"/>
    </location>
</feature>
<protein>
    <recommendedName>
        <fullName evidence="4">HTH La-type RNA-binding domain-containing protein</fullName>
    </recommendedName>
</protein>
<feature type="compositionally biased region" description="Low complexity" evidence="3">
    <location>
        <begin position="244"/>
        <end position="269"/>
    </location>
</feature>
<feature type="compositionally biased region" description="Polar residues" evidence="3">
    <location>
        <begin position="66"/>
        <end position="92"/>
    </location>
</feature>
<gene>
    <name evidence="5" type="ORF">PHSY_004850</name>
</gene>
<dbReference type="SUPFAM" id="SSF46785">
    <property type="entry name" value="Winged helix' DNA-binding domain"/>
    <property type="match status" value="1"/>
</dbReference>
<feature type="compositionally biased region" description="Low complexity" evidence="3">
    <location>
        <begin position="859"/>
        <end position="889"/>
    </location>
</feature>
<feature type="compositionally biased region" description="Low complexity" evidence="3">
    <location>
        <begin position="308"/>
        <end position="322"/>
    </location>
</feature>
<feature type="compositionally biased region" description="Basic and acidic residues" evidence="3">
    <location>
        <begin position="600"/>
        <end position="609"/>
    </location>
</feature>
<dbReference type="InterPro" id="IPR006630">
    <property type="entry name" value="La_HTH"/>
</dbReference>
<dbReference type="Proteomes" id="UP000014071">
    <property type="component" value="Unassembled WGS sequence"/>
</dbReference>
<dbReference type="Pfam" id="PF05383">
    <property type="entry name" value="La"/>
    <property type="match status" value="1"/>
</dbReference>
<evidence type="ECO:0000313" key="5">
    <source>
        <dbReference type="EMBL" id="GAC97265.1"/>
    </source>
</evidence>
<dbReference type="SMART" id="SM00715">
    <property type="entry name" value="LA"/>
    <property type="match status" value="1"/>
</dbReference>
<feature type="compositionally biased region" description="Basic and acidic residues" evidence="3">
    <location>
        <begin position="165"/>
        <end position="184"/>
    </location>
</feature>
<dbReference type="InterPro" id="IPR045180">
    <property type="entry name" value="La_dom_prot"/>
</dbReference>
<feature type="compositionally biased region" description="Low complexity" evidence="3">
    <location>
        <begin position="752"/>
        <end position="767"/>
    </location>
</feature>
<feature type="compositionally biased region" description="Basic and acidic residues" evidence="3">
    <location>
        <begin position="502"/>
        <end position="514"/>
    </location>
</feature>
<dbReference type="PANTHER" id="PTHR22792:SF62">
    <property type="entry name" value="LA-RELATED PROTEIN 7"/>
    <property type="match status" value="1"/>
</dbReference>
<name>R9PGP3_PSEHS</name>
<dbReference type="InterPro" id="IPR036390">
    <property type="entry name" value="WH_DNA-bd_sf"/>
</dbReference>
<dbReference type="Gene3D" id="1.10.10.10">
    <property type="entry name" value="Winged helix-like DNA-binding domain superfamily/Winged helix DNA-binding domain"/>
    <property type="match status" value="1"/>
</dbReference>
<dbReference type="PANTHER" id="PTHR22792">
    <property type="entry name" value="LUPUS LA PROTEIN-RELATED"/>
    <property type="match status" value="1"/>
</dbReference>
<feature type="compositionally biased region" description="Low complexity" evidence="3">
    <location>
        <begin position="93"/>
        <end position="110"/>
    </location>
</feature>
<dbReference type="InterPro" id="IPR036388">
    <property type="entry name" value="WH-like_DNA-bd_sf"/>
</dbReference>
<feature type="compositionally biased region" description="Polar residues" evidence="3">
    <location>
        <begin position="790"/>
        <end position="799"/>
    </location>
</feature>
<dbReference type="HOGENOM" id="CLU_290734_0_0_1"/>
<dbReference type="GO" id="GO:0003723">
    <property type="term" value="F:RNA binding"/>
    <property type="evidence" value="ECO:0007669"/>
    <property type="project" value="UniProtKB-UniRule"/>
</dbReference>
<feature type="compositionally biased region" description="Low complexity" evidence="3">
    <location>
        <begin position="185"/>
        <end position="206"/>
    </location>
</feature>
<dbReference type="EMBL" id="DF238808">
    <property type="protein sequence ID" value="GAC97265.1"/>
    <property type="molecule type" value="Genomic_DNA"/>
</dbReference>
<dbReference type="eggNOG" id="KOG2590">
    <property type="taxonomic scope" value="Eukaryota"/>
</dbReference>
<evidence type="ECO:0000313" key="6">
    <source>
        <dbReference type="Proteomes" id="UP000014071"/>
    </source>
</evidence>
<feature type="compositionally biased region" description="Polar residues" evidence="3">
    <location>
        <begin position="829"/>
        <end position="855"/>
    </location>
</feature>
<dbReference type="STRING" id="1305764.R9PGP3"/>
<reference evidence="6" key="1">
    <citation type="journal article" date="2013" name="Genome Announc.">
        <title>Draft genome sequence of the basidiomycetous yeast-like fungus Pseudozyma hubeiensis SY62, which produces an abundant amount of the biosurfactant mannosylerythritol lipids.</title>
        <authorList>
            <person name="Konishi M."/>
            <person name="Hatada Y."/>
            <person name="Horiuchi J."/>
        </authorList>
    </citation>
    <scope>NUCLEOTIDE SEQUENCE [LARGE SCALE GENOMIC DNA]</scope>
    <source>
        <strain evidence="6">SY62</strain>
    </source>
</reference>
<feature type="region of interest" description="Disordered" evidence="3">
    <location>
        <begin position="1"/>
        <end position="34"/>
    </location>
</feature>